<keyword evidence="5 6" id="KW-0472">Membrane</keyword>
<dbReference type="InterPro" id="IPR000620">
    <property type="entry name" value="EamA_dom"/>
</dbReference>
<dbReference type="InterPro" id="IPR050638">
    <property type="entry name" value="AA-Vitamin_Transporters"/>
</dbReference>
<organism evidence="8 9">
    <name type="scientific">Falsochrobactrum ovis</name>
    <dbReference type="NCBI Taxonomy" id="1293442"/>
    <lineage>
        <taxon>Bacteria</taxon>
        <taxon>Pseudomonadati</taxon>
        <taxon>Pseudomonadota</taxon>
        <taxon>Alphaproteobacteria</taxon>
        <taxon>Hyphomicrobiales</taxon>
        <taxon>Brucellaceae</taxon>
        <taxon>Falsochrobactrum</taxon>
    </lineage>
</organism>
<evidence type="ECO:0000259" key="7">
    <source>
        <dbReference type="Pfam" id="PF00892"/>
    </source>
</evidence>
<evidence type="ECO:0000256" key="1">
    <source>
        <dbReference type="ARBA" id="ARBA00004141"/>
    </source>
</evidence>
<dbReference type="Pfam" id="PF00892">
    <property type="entry name" value="EamA"/>
    <property type="match status" value="2"/>
</dbReference>
<evidence type="ECO:0000256" key="2">
    <source>
        <dbReference type="ARBA" id="ARBA00007362"/>
    </source>
</evidence>
<proteinExistence type="inferred from homology"/>
<comment type="caution">
    <text evidence="8">The sequence shown here is derived from an EMBL/GenBank/DDBJ whole genome shotgun (WGS) entry which is preliminary data.</text>
</comment>
<evidence type="ECO:0000256" key="3">
    <source>
        <dbReference type="ARBA" id="ARBA00022692"/>
    </source>
</evidence>
<dbReference type="PANTHER" id="PTHR32322:SF2">
    <property type="entry name" value="EAMA DOMAIN-CONTAINING PROTEIN"/>
    <property type="match status" value="1"/>
</dbReference>
<keyword evidence="3 6" id="KW-0812">Transmembrane</keyword>
<comment type="similarity">
    <text evidence="2">Belongs to the EamA transporter family.</text>
</comment>
<dbReference type="RefSeq" id="WP_111573633.1">
    <property type="nucleotide sequence ID" value="NZ_JBHEEY010000012.1"/>
</dbReference>
<keyword evidence="9" id="KW-1185">Reference proteome</keyword>
<accession>A0A364JYD8</accession>
<dbReference type="AlphaFoldDB" id="A0A364JYD8"/>
<dbReference type="SUPFAM" id="SSF103481">
    <property type="entry name" value="Multidrug resistance efflux transporter EmrE"/>
    <property type="match status" value="2"/>
</dbReference>
<dbReference type="PANTHER" id="PTHR32322">
    <property type="entry name" value="INNER MEMBRANE TRANSPORTER"/>
    <property type="match status" value="1"/>
</dbReference>
<dbReference type="EMBL" id="QLMK01000001">
    <property type="protein sequence ID" value="RAK33745.1"/>
    <property type="molecule type" value="Genomic_DNA"/>
</dbReference>
<evidence type="ECO:0000256" key="6">
    <source>
        <dbReference type="SAM" id="Phobius"/>
    </source>
</evidence>
<evidence type="ECO:0000256" key="5">
    <source>
        <dbReference type="ARBA" id="ARBA00023136"/>
    </source>
</evidence>
<feature type="transmembrane region" description="Helical" evidence="6">
    <location>
        <begin position="31"/>
        <end position="50"/>
    </location>
</feature>
<feature type="transmembrane region" description="Helical" evidence="6">
    <location>
        <begin position="119"/>
        <end position="136"/>
    </location>
</feature>
<dbReference type="InterPro" id="IPR037185">
    <property type="entry name" value="EmrE-like"/>
</dbReference>
<protein>
    <submittedName>
        <fullName evidence="8">EamA domain-containing membrane protein RarD</fullName>
    </submittedName>
</protein>
<feature type="transmembrane region" description="Helical" evidence="6">
    <location>
        <begin position="243"/>
        <end position="259"/>
    </location>
</feature>
<evidence type="ECO:0000256" key="4">
    <source>
        <dbReference type="ARBA" id="ARBA00022989"/>
    </source>
</evidence>
<feature type="transmembrane region" description="Helical" evidence="6">
    <location>
        <begin position="62"/>
        <end position="84"/>
    </location>
</feature>
<dbReference type="GO" id="GO:0016020">
    <property type="term" value="C:membrane"/>
    <property type="evidence" value="ECO:0007669"/>
    <property type="project" value="UniProtKB-SubCell"/>
</dbReference>
<feature type="domain" description="EamA" evidence="7">
    <location>
        <begin position="152"/>
        <end position="282"/>
    </location>
</feature>
<sequence length="289" mass="30746">MITRFIPIMFVVLWASGFIGAGLSMPYAEPFTLMAIRFCIAAAIMTLWALASKSLWPKGVEFFHAALIGSLIHGIYLSALFWAVNHGLPAGMSGLVSGLQPMMIMVIAALLLKERATPAQWAGLLIGFSGVVMVIWPKFSISGGVDPQSLGVAFFGVVAISIGTVWQKKFGAAGDLKAGTAVQYIAAAFITGIAAFAFETRIIEWTPQLIFALAWLTLAISIGAILALMVMLREGAIAKVASLFYLVPGTAALMAYLIFGETLNLIQIIGMIITTLGVALTTRRKVTSA</sequence>
<feature type="transmembrane region" description="Helical" evidence="6">
    <location>
        <begin position="210"/>
        <end position="231"/>
    </location>
</feature>
<feature type="transmembrane region" description="Helical" evidence="6">
    <location>
        <begin position="178"/>
        <end position="198"/>
    </location>
</feature>
<keyword evidence="4 6" id="KW-1133">Transmembrane helix</keyword>
<evidence type="ECO:0000313" key="9">
    <source>
        <dbReference type="Proteomes" id="UP000249453"/>
    </source>
</evidence>
<dbReference type="OrthoDB" id="9809509at2"/>
<gene>
    <name evidence="8" type="ORF">C7374_10168</name>
</gene>
<feature type="transmembrane region" description="Helical" evidence="6">
    <location>
        <begin position="148"/>
        <end position="166"/>
    </location>
</feature>
<feature type="transmembrane region" description="Helical" evidence="6">
    <location>
        <begin position="90"/>
        <end position="112"/>
    </location>
</feature>
<reference evidence="8 9" key="1">
    <citation type="submission" date="2018-06" db="EMBL/GenBank/DDBJ databases">
        <title>Genomic Encyclopedia of Type Strains, Phase IV (KMG-IV): sequencing the most valuable type-strain genomes for metagenomic binning, comparative biology and taxonomic classification.</title>
        <authorList>
            <person name="Goeker M."/>
        </authorList>
    </citation>
    <scope>NUCLEOTIDE SEQUENCE [LARGE SCALE GENOMIC DNA]</scope>
    <source>
        <strain evidence="8 9">DSM 26720</strain>
    </source>
</reference>
<name>A0A364JYD8_9HYPH</name>
<feature type="transmembrane region" description="Helical" evidence="6">
    <location>
        <begin position="5"/>
        <end position="25"/>
    </location>
</feature>
<feature type="transmembrane region" description="Helical" evidence="6">
    <location>
        <begin position="265"/>
        <end position="282"/>
    </location>
</feature>
<feature type="domain" description="EamA" evidence="7">
    <location>
        <begin position="9"/>
        <end position="135"/>
    </location>
</feature>
<comment type="subcellular location">
    <subcellularLocation>
        <location evidence="1">Membrane</location>
        <topology evidence="1">Multi-pass membrane protein</topology>
    </subcellularLocation>
</comment>
<evidence type="ECO:0000313" key="8">
    <source>
        <dbReference type="EMBL" id="RAK33745.1"/>
    </source>
</evidence>
<dbReference type="Proteomes" id="UP000249453">
    <property type="component" value="Unassembled WGS sequence"/>
</dbReference>
<dbReference type="Gene3D" id="1.10.3730.20">
    <property type="match status" value="1"/>
</dbReference>